<dbReference type="Proteomes" id="UP000002402">
    <property type="component" value="Chromosome"/>
</dbReference>
<dbReference type="EMBL" id="CP000113">
    <property type="protein sequence ID" value="ABF89938.1"/>
    <property type="molecule type" value="Genomic_DNA"/>
</dbReference>
<sequence length="670" mass="72481">MSPRPGARSFASVSVEHGLQPVLKSEVGGCTHQHPPLLAVDAAVHQRHLHDVAQEHLRFGAALLHEAVEELWPHAQRQLHVVPHHAPALRAQLQQLALRGRHLAVGGGDGGHHVQQALPLLDVHHRVLGLRRVVMATHALLRRGLAWREGPEPRVLGRVPRLERARRREHPIPLTGGQRRAAVFAVRGGAVRQRRVALWAPVRGHAVGGIRLRAVLARQREDVALGHGGQGAGPLAGGTHAHARAPANLHVRHVLALWVHLERTHVRGAHGALQEHAAEPLASQALQLRFQPLHGVRPGHLGQRLRVAAALRVNPLPEQQRRAVLQHLQVERRVRLTCLHQPVHRLVVRRVLDALRDFGQRPVVVTRVHHRAAELAAIGRATVERRAAVGALALEQVRADARLRPRLAHEGPDLREGLAGDLARGLGGLRVAEGHGHVGVSHPRVDTDVDAVEPLALVQADELEVQHLEVGDGVPHALRAHELQLHAEALEGGVRQEGPHRRHVPEEPRLLQLHEQPLRLVEHRLQLESGVLQLQGVHPALHVTLGHLGALIRLALLQGLPGGGVRVQVAAVQPVYDAANAEQRQHDLGVAEDQAEELVDDPERDAVPVAAAAATTVAGRGAGVVLAATSASQGFERKQERHVGDGGQPGGPPGESVRDGAQRRGHVPPC</sequence>
<keyword evidence="3" id="KW-1185">Reference proteome</keyword>
<evidence type="ECO:0000313" key="3">
    <source>
        <dbReference type="Proteomes" id="UP000002402"/>
    </source>
</evidence>
<evidence type="ECO:0000256" key="1">
    <source>
        <dbReference type="SAM" id="MobiDB-lite"/>
    </source>
</evidence>
<organism evidence="2 3">
    <name type="scientific">Myxococcus xanthus (strain DK1622)</name>
    <dbReference type="NCBI Taxonomy" id="246197"/>
    <lineage>
        <taxon>Bacteria</taxon>
        <taxon>Pseudomonadati</taxon>
        <taxon>Myxococcota</taxon>
        <taxon>Myxococcia</taxon>
        <taxon>Myxococcales</taxon>
        <taxon>Cystobacterineae</taxon>
        <taxon>Myxococcaceae</taxon>
        <taxon>Myxococcus</taxon>
    </lineage>
</organism>
<dbReference type="KEGG" id="mxa:MXAN_3755"/>
<evidence type="ECO:0000313" key="2">
    <source>
        <dbReference type="EMBL" id="ABF89938.1"/>
    </source>
</evidence>
<proteinExistence type="predicted"/>
<protein>
    <submittedName>
        <fullName evidence="2">Uncharacterized protein</fullName>
    </submittedName>
</protein>
<dbReference type="HOGENOM" id="CLU_409835_0_0_7"/>
<feature type="compositionally biased region" description="Basic and acidic residues" evidence="1">
    <location>
        <begin position="635"/>
        <end position="644"/>
    </location>
</feature>
<dbReference type="AlphaFoldDB" id="Q1D5Y6"/>
<name>Q1D5Y6_MYXXD</name>
<dbReference type="EnsemblBacteria" id="ABF89938">
    <property type="protein sequence ID" value="ABF89938"/>
    <property type="gene ID" value="MXAN_3755"/>
</dbReference>
<gene>
    <name evidence="2" type="ordered locus">MXAN_3755</name>
</gene>
<reference evidence="2 3" key="1">
    <citation type="journal article" date="2006" name="Proc. Natl. Acad. Sci. U.S.A.">
        <title>Evolution of sensory complexity recorded in a myxobacterial genome.</title>
        <authorList>
            <person name="Goldman B.S."/>
            <person name="Nierman W.C."/>
            <person name="Kaiser D."/>
            <person name="Slater S.C."/>
            <person name="Durkin A.S."/>
            <person name="Eisen J.A."/>
            <person name="Ronning C.M."/>
            <person name="Barbazuk W.B."/>
            <person name="Blanchard M."/>
            <person name="Field C."/>
            <person name="Halling C."/>
            <person name="Hinkle G."/>
            <person name="Iartchuk O."/>
            <person name="Kim H.S."/>
            <person name="Mackenzie C."/>
            <person name="Madupu R."/>
            <person name="Miller N."/>
            <person name="Shvartsbeyn A."/>
            <person name="Sullivan S.A."/>
            <person name="Vaudin M."/>
            <person name="Wiegand R."/>
            <person name="Kaplan H.B."/>
        </authorList>
    </citation>
    <scope>NUCLEOTIDE SEQUENCE [LARGE SCALE GENOMIC DNA]</scope>
    <source>
        <strain evidence="3">DK1622</strain>
    </source>
</reference>
<accession>Q1D5Y6</accession>
<feature type="region of interest" description="Disordered" evidence="1">
    <location>
        <begin position="631"/>
        <end position="670"/>
    </location>
</feature>